<feature type="transmembrane region" description="Helical" evidence="1">
    <location>
        <begin position="90"/>
        <end position="111"/>
    </location>
</feature>
<dbReference type="AlphaFoldDB" id="A0AAP0EH38"/>
<evidence type="ECO:0000313" key="4">
    <source>
        <dbReference type="Proteomes" id="UP001417504"/>
    </source>
</evidence>
<dbReference type="EMBL" id="JBBNAE010000010">
    <property type="protein sequence ID" value="KAK9090662.1"/>
    <property type="molecule type" value="Genomic_DNA"/>
</dbReference>
<dbReference type="Pfam" id="PF25483">
    <property type="entry name" value="DUF7906"/>
    <property type="match status" value="1"/>
</dbReference>
<feature type="domain" description="DUF7906" evidence="2">
    <location>
        <begin position="161"/>
        <end position="342"/>
    </location>
</feature>
<organism evidence="3 4">
    <name type="scientific">Stephania japonica</name>
    <dbReference type="NCBI Taxonomy" id="461633"/>
    <lineage>
        <taxon>Eukaryota</taxon>
        <taxon>Viridiplantae</taxon>
        <taxon>Streptophyta</taxon>
        <taxon>Embryophyta</taxon>
        <taxon>Tracheophyta</taxon>
        <taxon>Spermatophyta</taxon>
        <taxon>Magnoliopsida</taxon>
        <taxon>Ranunculales</taxon>
        <taxon>Menispermaceae</taxon>
        <taxon>Menispermoideae</taxon>
        <taxon>Cissampelideae</taxon>
        <taxon>Stephania</taxon>
    </lineage>
</organism>
<sequence>MGADSPKRLKGEEPCLGDFLLGFAAGFEHLSLALIGFHLRLIRLAEYQLEAYTSLGQVYPNTLGIWGPDESLLTTSSAAARESLDYYDSFASRATLLLVSFSLLSILSFFLDGSEVSLLGYTKPTKLFVRLCCILSPSESFLSRLQRHFWNIPLHNEKFLRICMSPNEVDNLVLMIKVRIEKHFESKGVHSSQISSALKSQISTAPSSLRSPFLSIPFSTLDQIVKDDFLTAKSDHLGVHIYLINLGPQSHPYAYSYGRDGDSSPSFTRCLGTVWTGKERYIWIDLAAGPLSYGPALSGDGLLPRGDFHPLAAVHGLPKSEKAVLADLASLIWSAYQVLLVPSLRIPVPLERTLVVQFIHVHGSEEKDSRGLNWDNIEATFMDGGLLLKDQTLRFRTYHVNYNECPVCSFAISRATNSYTSRFFFQNYTLIVSDYLDSKRLHQTLQESDDELKRAAGIIDQEEDFSRVIPVYVFDLDYNRHLMLDRYHQSVAFKDMVIAVRTRSSQTVSDYNCNGRHVITQTRELERPIVGSILQSMWGVSPTHLVWSSRHNSTIVDYTWSVGQTPFGPFSETSSLSFVQRDAARRNVLLTTLNYTITSAIDVLGSISAHGGDRHLLKQSQHVVFVERWNLLKYKLEKAVSALSHSDFEMASYFIRSSDHDLFAIHALIYRASQELEATFTCFKDPPFPWASVAMVSFGFLAFFYNSQPYQCFLNFSQ</sequence>
<keyword evidence="4" id="KW-1185">Reference proteome</keyword>
<proteinExistence type="predicted"/>
<feature type="transmembrane region" description="Helical" evidence="1">
    <location>
        <begin position="20"/>
        <end position="39"/>
    </location>
</feature>
<comment type="caution">
    <text evidence="3">The sequence shown here is derived from an EMBL/GenBank/DDBJ whole genome shotgun (WGS) entry which is preliminary data.</text>
</comment>
<dbReference type="PANTHER" id="PTHR31515:SF4">
    <property type="entry name" value="TRANSMEMBRANE PROTEIN"/>
    <property type="match status" value="1"/>
</dbReference>
<dbReference type="PANTHER" id="PTHR31515">
    <property type="entry name" value="TRANSMEMBRANE PROTEIN-RELATED"/>
    <property type="match status" value="1"/>
</dbReference>
<protein>
    <recommendedName>
        <fullName evidence="2">DUF7906 domain-containing protein</fullName>
    </recommendedName>
</protein>
<reference evidence="3 4" key="1">
    <citation type="submission" date="2024-01" db="EMBL/GenBank/DDBJ databases">
        <title>Genome assemblies of Stephania.</title>
        <authorList>
            <person name="Yang L."/>
        </authorList>
    </citation>
    <scope>NUCLEOTIDE SEQUENCE [LARGE SCALE GENOMIC DNA]</scope>
    <source>
        <strain evidence="3">QJT</strain>
        <tissue evidence="3">Leaf</tissue>
    </source>
</reference>
<name>A0AAP0EH38_9MAGN</name>
<gene>
    <name evidence="3" type="ORF">Sjap_023839</name>
</gene>
<accession>A0AAP0EH38</accession>
<keyword evidence="1" id="KW-0472">Membrane</keyword>
<evidence type="ECO:0000259" key="2">
    <source>
        <dbReference type="Pfam" id="PF25483"/>
    </source>
</evidence>
<evidence type="ECO:0000313" key="3">
    <source>
        <dbReference type="EMBL" id="KAK9090662.1"/>
    </source>
</evidence>
<evidence type="ECO:0000256" key="1">
    <source>
        <dbReference type="SAM" id="Phobius"/>
    </source>
</evidence>
<keyword evidence="1" id="KW-1133">Transmembrane helix</keyword>
<dbReference type="InterPro" id="IPR057228">
    <property type="entry name" value="DUF7906"/>
</dbReference>
<keyword evidence="1" id="KW-0812">Transmembrane</keyword>
<dbReference type="Proteomes" id="UP001417504">
    <property type="component" value="Unassembled WGS sequence"/>
</dbReference>